<evidence type="ECO:0000313" key="2">
    <source>
        <dbReference type="Proteomes" id="UP000401273"/>
    </source>
</evidence>
<evidence type="ECO:0000313" key="1">
    <source>
        <dbReference type="EMBL" id="EAE2897735.1"/>
    </source>
</evidence>
<organism evidence="1 2">
    <name type="scientific">Listeria monocytogenes</name>
    <dbReference type="NCBI Taxonomy" id="1639"/>
    <lineage>
        <taxon>Bacteria</taxon>
        <taxon>Bacillati</taxon>
        <taxon>Bacillota</taxon>
        <taxon>Bacilli</taxon>
        <taxon>Bacillales</taxon>
        <taxon>Listeriaceae</taxon>
        <taxon>Listeria</taxon>
    </lineage>
</organism>
<dbReference type="Pfam" id="PF07252">
    <property type="entry name" value="DUF1433"/>
    <property type="match status" value="1"/>
</dbReference>
<sequence length="132" mass="15353">MKKHSIILISILIIVLCLFCGFFFWKKYEIQNTNKIFTQQKPRIKAFFDYNYNGINEITLTSLQENPTGVVHIKDYLNGDEDLWIDAGLFDSAGVEIVNSAKEVDEQFLKNENEENIKTVSEIQQEENSKKQ</sequence>
<proteinExistence type="predicted"/>
<protein>
    <submittedName>
        <fullName evidence="1">DUF1433 domain-containing protein</fullName>
    </submittedName>
</protein>
<dbReference type="Proteomes" id="UP000401273">
    <property type="component" value="Unassembled WGS sequence"/>
</dbReference>
<name>A0A4B0GMS7_LISMN</name>
<reference evidence="1 2" key="1">
    <citation type="submission" date="2019-03" db="EMBL/GenBank/DDBJ databases">
        <authorList>
            <person name="Ashton P.M."/>
            <person name="Dallman T."/>
            <person name="Nair S."/>
            <person name="De Pinna E."/>
            <person name="Peters T."/>
            <person name="Grant K."/>
        </authorList>
    </citation>
    <scope>NUCLEOTIDE SEQUENCE [LARGE SCALE GENOMIC DNA]</scope>
    <source>
        <strain evidence="1">RL15000271</strain>
    </source>
</reference>
<dbReference type="InterPro" id="IPR009881">
    <property type="entry name" value="DUF1433"/>
</dbReference>
<dbReference type="RefSeq" id="WP_039175469.1">
    <property type="nucleotide sequence ID" value="NZ_CP090054.1"/>
</dbReference>
<accession>A0A4B0GMS7</accession>
<dbReference type="AlphaFoldDB" id="A0A4B0GMS7"/>
<dbReference type="Gene3D" id="3.10.450.130">
    <property type="entry name" value="folded 79 residue fragment of lin0334 like domains"/>
    <property type="match status" value="1"/>
</dbReference>
<dbReference type="EMBL" id="AAARLF010000003">
    <property type="protein sequence ID" value="EAE2897735.1"/>
    <property type="molecule type" value="Genomic_DNA"/>
</dbReference>
<gene>
    <name evidence="1" type="ORF">E1W43_07220</name>
</gene>
<comment type="caution">
    <text evidence="1">The sequence shown here is derived from an EMBL/GenBank/DDBJ whole genome shotgun (WGS) entry which is preliminary data.</text>
</comment>